<feature type="compositionally biased region" description="Basic and acidic residues" evidence="1">
    <location>
        <begin position="40"/>
        <end position="58"/>
    </location>
</feature>
<reference evidence="2 3" key="1">
    <citation type="submission" date="2017-11" db="EMBL/GenBank/DDBJ databases">
        <title>De-novo sequencing of pomegranate (Punica granatum L.) genome.</title>
        <authorList>
            <person name="Akparov Z."/>
            <person name="Amiraslanov A."/>
            <person name="Hajiyeva S."/>
            <person name="Abbasov M."/>
            <person name="Kaur K."/>
            <person name="Hamwieh A."/>
            <person name="Solovyev V."/>
            <person name="Salamov A."/>
            <person name="Braich B."/>
            <person name="Kosarev P."/>
            <person name="Mahmoud A."/>
            <person name="Hajiyev E."/>
            <person name="Babayeva S."/>
            <person name="Izzatullayeva V."/>
            <person name="Mammadov A."/>
            <person name="Mammadov A."/>
            <person name="Sharifova S."/>
            <person name="Ojaghi J."/>
            <person name="Eynullazada K."/>
            <person name="Bayramov B."/>
            <person name="Abdulazimova A."/>
            <person name="Shahmuradov I."/>
        </authorList>
    </citation>
    <scope>NUCLEOTIDE SEQUENCE [LARGE SCALE GENOMIC DNA]</scope>
    <source>
        <strain evidence="3">cv. AG2017</strain>
        <tissue evidence="2">Leaf</tissue>
    </source>
</reference>
<evidence type="ECO:0000313" key="2">
    <source>
        <dbReference type="EMBL" id="PKI68296.1"/>
    </source>
</evidence>
<accession>A0A2I0KKI4</accession>
<comment type="caution">
    <text evidence="2">The sequence shown here is derived from an EMBL/GenBank/DDBJ whole genome shotgun (WGS) entry which is preliminary data.</text>
</comment>
<name>A0A2I0KKI4_PUNGR</name>
<protein>
    <submittedName>
        <fullName evidence="2">Uncharacterized protein</fullName>
    </submittedName>
</protein>
<gene>
    <name evidence="2" type="ORF">CRG98_011326</name>
</gene>
<keyword evidence="3" id="KW-1185">Reference proteome</keyword>
<evidence type="ECO:0000256" key="1">
    <source>
        <dbReference type="SAM" id="MobiDB-lite"/>
    </source>
</evidence>
<feature type="region of interest" description="Disordered" evidence="1">
    <location>
        <begin position="1"/>
        <end position="76"/>
    </location>
</feature>
<dbReference type="Proteomes" id="UP000233551">
    <property type="component" value="Unassembled WGS sequence"/>
</dbReference>
<sequence>MSDDPRPDAKGIKRTKTGIARQTQMFHLHSEEGQNPGRHSSGEREREQGEKPSKEKGGGRVGRWGKKKTEDKPAIG</sequence>
<dbReference type="AlphaFoldDB" id="A0A2I0KKI4"/>
<dbReference type="EMBL" id="PGOL01000563">
    <property type="protein sequence ID" value="PKI68296.1"/>
    <property type="molecule type" value="Genomic_DNA"/>
</dbReference>
<feature type="compositionally biased region" description="Basic and acidic residues" evidence="1">
    <location>
        <begin position="67"/>
        <end position="76"/>
    </location>
</feature>
<evidence type="ECO:0000313" key="3">
    <source>
        <dbReference type="Proteomes" id="UP000233551"/>
    </source>
</evidence>
<feature type="compositionally biased region" description="Basic and acidic residues" evidence="1">
    <location>
        <begin position="1"/>
        <end position="11"/>
    </location>
</feature>
<proteinExistence type="predicted"/>
<organism evidence="2 3">
    <name type="scientific">Punica granatum</name>
    <name type="common">Pomegranate</name>
    <dbReference type="NCBI Taxonomy" id="22663"/>
    <lineage>
        <taxon>Eukaryota</taxon>
        <taxon>Viridiplantae</taxon>
        <taxon>Streptophyta</taxon>
        <taxon>Embryophyta</taxon>
        <taxon>Tracheophyta</taxon>
        <taxon>Spermatophyta</taxon>
        <taxon>Magnoliopsida</taxon>
        <taxon>eudicotyledons</taxon>
        <taxon>Gunneridae</taxon>
        <taxon>Pentapetalae</taxon>
        <taxon>rosids</taxon>
        <taxon>malvids</taxon>
        <taxon>Myrtales</taxon>
        <taxon>Lythraceae</taxon>
        <taxon>Punica</taxon>
    </lineage>
</organism>